<dbReference type="Pfam" id="PF00005">
    <property type="entry name" value="ABC_tran"/>
    <property type="match status" value="1"/>
</dbReference>
<comment type="caution">
    <text evidence="10">The sequence shown here is derived from an EMBL/GenBank/DDBJ whole genome shotgun (WGS) entry which is preliminary data.</text>
</comment>
<dbReference type="CDD" id="cd00267">
    <property type="entry name" value="ABC_ATPase"/>
    <property type="match status" value="1"/>
</dbReference>
<feature type="transmembrane region" description="Helical" evidence="8">
    <location>
        <begin position="310"/>
        <end position="331"/>
    </location>
</feature>
<feature type="transmembrane region" description="Helical" evidence="8">
    <location>
        <begin position="495"/>
        <end position="521"/>
    </location>
</feature>
<dbReference type="GO" id="GO:0005886">
    <property type="term" value="C:plasma membrane"/>
    <property type="evidence" value="ECO:0007669"/>
    <property type="project" value="TreeGrafter"/>
</dbReference>
<keyword evidence="5" id="KW-0067">ATP-binding</keyword>
<reference evidence="10" key="1">
    <citation type="submission" date="2020-11" db="EMBL/GenBank/DDBJ databases">
        <title>Chlorella ohadii genome sequencing and assembly.</title>
        <authorList>
            <person name="Murik O."/>
            <person name="Treves H."/>
            <person name="Kedem I."/>
            <person name="Shotland Y."/>
            <person name="Kaplan A."/>
        </authorList>
    </citation>
    <scope>NUCLEOTIDE SEQUENCE</scope>
    <source>
        <strain evidence="10">1</strain>
    </source>
</reference>
<evidence type="ECO:0000313" key="10">
    <source>
        <dbReference type="EMBL" id="KAI7843983.1"/>
    </source>
</evidence>
<evidence type="ECO:0000313" key="11">
    <source>
        <dbReference type="Proteomes" id="UP001205105"/>
    </source>
</evidence>
<keyword evidence="6 8" id="KW-1133">Transmembrane helix</keyword>
<organism evidence="10 11">
    <name type="scientific">Chlorella ohadii</name>
    <dbReference type="NCBI Taxonomy" id="2649997"/>
    <lineage>
        <taxon>Eukaryota</taxon>
        <taxon>Viridiplantae</taxon>
        <taxon>Chlorophyta</taxon>
        <taxon>core chlorophytes</taxon>
        <taxon>Trebouxiophyceae</taxon>
        <taxon>Chlorellales</taxon>
        <taxon>Chlorellaceae</taxon>
        <taxon>Chlorella clade</taxon>
        <taxon>Chlorella</taxon>
    </lineage>
</organism>
<dbReference type="AlphaFoldDB" id="A0AAD5DWR8"/>
<keyword evidence="7 8" id="KW-0472">Membrane</keyword>
<dbReference type="SUPFAM" id="SSF52540">
    <property type="entry name" value="P-loop containing nucleoside triphosphate hydrolases"/>
    <property type="match status" value="1"/>
</dbReference>
<dbReference type="InterPro" id="IPR005226">
    <property type="entry name" value="UPF0014_fam"/>
</dbReference>
<evidence type="ECO:0000256" key="6">
    <source>
        <dbReference type="ARBA" id="ARBA00022989"/>
    </source>
</evidence>
<feature type="transmembrane region" description="Helical" evidence="8">
    <location>
        <begin position="461"/>
        <end position="483"/>
    </location>
</feature>
<dbReference type="Gene3D" id="3.40.50.300">
    <property type="entry name" value="P-loop containing nucleotide triphosphate hydrolases"/>
    <property type="match status" value="2"/>
</dbReference>
<protein>
    <recommendedName>
        <fullName evidence="9">ABC transporter domain-containing protein</fullName>
    </recommendedName>
</protein>
<feature type="transmembrane region" description="Helical" evidence="8">
    <location>
        <begin position="400"/>
        <end position="422"/>
    </location>
</feature>
<sequence>MSPPPAEPTFAQLEVRQLTRSLGAQQSRVILDSLSFSLSSGETLFITGPSGVGKSLLLRSLAYLDPFDSGTLKLAGKTPEEWGVPKWRSLVTYVHQSRVQHKGTPAELYYTLQQFRAQRGRQRGDLPALVHQLGLEQSVLNQPWVELSVLLLDEPTSALDTESTSRVEAVLKSCGAAVIWVSHDPGQPSRVGGRVLQLPLGRESAIGWQPQQRRLLQLLANATASASSGGMDAAALAAALLGAANGDSWAGAVPTGLGGNHSGSHGGRSGGGDGSGPVDISWLGLLLGALVIGINGAISVWLRLGLHGKLAVATVRCFAQLSLLGYILVPIFLANRWWLTLLYTLFMLVVAAVEAVSRPTQTYNGMLVLGALGLAGSAIISYGLALVVQVSPWYDPQYLIPMLGMLLGNACSGVAVGLSTVLDELSSGRDKVEMLLAMGASRMEASREVVQRAARMALTPLLNTMNVVGIVSIPGMMTGQILGGSDPAVAARYQIIVMFLIGAATGLSSVATILLAVLSLIDDKHRLRSERLQPRANTAKGAVAWLAAQASQGWRATRARAGQLATRIRLAFAGGRLRRTPSGGGLGRRYTGTYRPCDASLATNDLALVAAAVQPLPQQDGYEPINKLPATSSRKLAQGWEIALGIIGVVIGGTAYATSISCSIFSTANKNYCPNKCTEFNAKYLPYLPKGPNVGGKCVGGKCECTIFGTELPKCTVQKWGSNGNRVQWLTYPGRCARYSFQCPSNSRIASMGTTGVSGCPKGQVCCH</sequence>
<evidence type="ECO:0000256" key="3">
    <source>
        <dbReference type="ARBA" id="ARBA00022692"/>
    </source>
</evidence>
<dbReference type="PROSITE" id="PS50893">
    <property type="entry name" value="ABC_TRANSPORTER_2"/>
    <property type="match status" value="1"/>
</dbReference>
<feature type="transmembrane region" description="Helical" evidence="8">
    <location>
        <begin position="368"/>
        <end position="388"/>
    </location>
</feature>
<keyword evidence="3 8" id="KW-0812">Transmembrane</keyword>
<evidence type="ECO:0000256" key="7">
    <source>
        <dbReference type="ARBA" id="ARBA00023136"/>
    </source>
</evidence>
<feature type="transmembrane region" description="Helical" evidence="8">
    <location>
        <begin position="282"/>
        <end position="303"/>
    </location>
</feature>
<feature type="domain" description="ABC transporter" evidence="9">
    <location>
        <begin position="13"/>
        <end position="225"/>
    </location>
</feature>
<proteinExistence type="inferred from homology"/>
<dbReference type="Proteomes" id="UP001205105">
    <property type="component" value="Unassembled WGS sequence"/>
</dbReference>
<feature type="transmembrane region" description="Helical" evidence="8">
    <location>
        <begin position="337"/>
        <end position="356"/>
    </location>
</feature>
<dbReference type="SMART" id="SM00382">
    <property type="entry name" value="AAA"/>
    <property type="match status" value="1"/>
</dbReference>
<evidence type="ECO:0000256" key="5">
    <source>
        <dbReference type="ARBA" id="ARBA00022840"/>
    </source>
</evidence>
<evidence type="ECO:0000256" key="4">
    <source>
        <dbReference type="ARBA" id="ARBA00022741"/>
    </source>
</evidence>
<dbReference type="GO" id="GO:0016887">
    <property type="term" value="F:ATP hydrolysis activity"/>
    <property type="evidence" value="ECO:0007669"/>
    <property type="project" value="InterPro"/>
</dbReference>
<comment type="similarity">
    <text evidence="2">Belongs to the UPF0014 family.</text>
</comment>
<gene>
    <name evidence="10" type="ORF">COHA_002521</name>
</gene>
<dbReference type="EMBL" id="JADXDR010000035">
    <property type="protein sequence ID" value="KAI7843983.1"/>
    <property type="molecule type" value="Genomic_DNA"/>
</dbReference>
<dbReference type="InterPro" id="IPR003593">
    <property type="entry name" value="AAA+_ATPase"/>
</dbReference>
<evidence type="ECO:0000259" key="9">
    <source>
        <dbReference type="PROSITE" id="PS50893"/>
    </source>
</evidence>
<name>A0AAD5DWR8_9CHLO</name>
<keyword evidence="4" id="KW-0547">Nucleotide-binding</keyword>
<evidence type="ECO:0000256" key="2">
    <source>
        <dbReference type="ARBA" id="ARBA00005268"/>
    </source>
</evidence>
<comment type="subcellular location">
    <subcellularLocation>
        <location evidence="1">Membrane</location>
        <topology evidence="1">Multi-pass membrane protein</topology>
    </subcellularLocation>
</comment>
<dbReference type="Pfam" id="PF03649">
    <property type="entry name" value="UPF0014"/>
    <property type="match status" value="1"/>
</dbReference>
<evidence type="ECO:0000256" key="8">
    <source>
        <dbReference type="SAM" id="Phobius"/>
    </source>
</evidence>
<dbReference type="PANTHER" id="PTHR30028">
    <property type="entry name" value="UPF0014 INNER MEMBRANE PROTEIN YBBM-RELATED"/>
    <property type="match status" value="1"/>
</dbReference>
<evidence type="ECO:0000256" key="1">
    <source>
        <dbReference type="ARBA" id="ARBA00004141"/>
    </source>
</evidence>
<dbReference type="InterPro" id="IPR027417">
    <property type="entry name" value="P-loop_NTPase"/>
</dbReference>
<dbReference type="PANTHER" id="PTHR30028:SF0">
    <property type="entry name" value="PROTEIN ALUMINUM SENSITIVE 3"/>
    <property type="match status" value="1"/>
</dbReference>
<dbReference type="InterPro" id="IPR003439">
    <property type="entry name" value="ABC_transporter-like_ATP-bd"/>
</dbReference>
<accession>A0AAD5DWR8</accession>
<dbReference type="GO" id="GO:0005524">
    <property type="term" value="F:ATP binding"/>
    <property type="evidence" value="ECO:0007669"/>
    <property type="project" value="UniProtKB-KW"/>
</dbReference>
<keyword evidence="11" id="KW-1185">Reference proteome</keyword>
<feature type="transmembrane region" description="Helical" evidence="8">
    <location>
        <begin position="642"/>
        <end position="666"/>
    </location>
</feature>